<dbReference type="Proteomes" id="UP000821837">
    <property type="component" value="Chromosome 5"/>
</dbReference>
<dbReference type="EMBL" id="JABSTV010001251">
    <property type="protein sequence ID" value="KAH7952526.1"/>
    <property type="molecule type" value="Genomic_DNA"/>
</dbReference>
<keyword evidence="3" id="KW-1185">Reference proteome</keyword>
<evidence type="ECO:0000256" key="1">
    <source>
        <dbReference type="SAM" id="SignalP"/>
    </source>
</evidence>
<feature type="signal peptide" evidence="1">
    <location>
        <begin position="1"/>
        <end position="19"/>
    </location>
</feature>
<feature type="chain" id="PRO_5038723714" description="Secreted protein" evidence="1">
    <location>
        <begin position="20"/>
        <end position="112"/>
    </location>
</feature>
<reference evidence="2" key="1">
    <citation type="journal article" date="2020" name="Cell">
        <title>Large-Scale Comparative Analyses of Tick Genomes Elucidate Their Genetic Diversity and Vector Capacities.</title>
        <authorList>
            <consortium name="Tick Genome and Microbiome Consortium (TIGMIC)"/>
            <person name="Jia N."/>
            <person name="Wang J."/>
            <person name="Shi W."/>
            <person name="Du L."/>
            <person name="Sun Y."/>
            <person name="Zhan W."/>
            <person name="Jiang J.F."/>
            <person name="Wang Q."/>
            <person name="Zhang B."/>
            <person name="Ji P."/>
            <person name="Bell-Sakyi L."/>
            <person name="Cui X.M."/>
            <person name="Yuan T.T."/>
            <person name="Jiang B.G."/>
            <person name="Yang W.F."/>
            <person name="Lam T.T."/>
            <person name="Chang Q.C."/>
            <person name="Ding S.J."/>
            <person name="Wang X.J."/>
            <person name="Zhu J.G."/>
            <person name="Ruan X.D."/>
            <person name="Zhao L."/>
            <person name="Wei J.T."/>
            <person name="Ye R.Z."/>
            <person name="Que T.C."/>
            <person name="Du C.H."/>
            <person name="Zhou Y.H."/>
            <person name="Cheng J.X."/>
            <person name="Dai P.F."/>
            <person name="Guo W.B."/>
            <person name="Han X.H."/>
            <person name="Huang E.J."/>
            <person name="Li L.F."/>
            <person name="Wei W."/>
            <person name="Gao Y.C."/>
            <person name="Liu J.Z."/>
            <person name="Shao H.Z."/>
            <person name="Wang X."/>
            <person name="Wang C.C."/>
            <person name="Yang T.C."/>
            <person name="Huo Q.B."/>
            <person name="Li W."/>
            <person name="Chen H.Y."/>
            <person name="Chen S.E."/>
            <person name="Zhou L.G."/>
            <person name="Ni X.B."/>
            <person name="Tian J.H."/>
            <person name="Sheng Y."/>
            <person name="Liu T."/>
            <person name="Pan Y.S."/>
            <person name="Xia L.Y."/>
            <person name="Li J."/>
            <person name="Zhao F."/>
            <person name="Cao W.C."/>
        </authorList>
    </citation>
    <scope>NUCLEOTIDE SEQUENCE</scope>
    <source>
        <strain evidence="2">Rsan-2018</strain>
    </source>
</reference>
<reference evidence="2" key="2">
    <citation type="submission" date="2021-09" db="EMBL/GenBank/DDBJ databases">
        <authorList>
            <person name="Jia N."/>
            <person name="Wang J."/>
            <person name="Shi W."/>
            <person name="Du L."/>
            <person name="Sun Y."/>
            <person name="Zhan W."/>
            <person name="Jiang J."/>
            <person name="Wang Q."/>
            <person name="Zhang B."/>
            <person name="Ji P."/>
            <person name="Sakyi L.B."/>
            <person name="Cui X."/>
            <person name="Yuan T."/>
            <person name="Jiang B."/>
            <person name="Yang W."/>
            <person name="Lam T.T.-Y."/>
            <person name="Chang Q."/>
            <person name="Ding S."/>
            <person name="Wang X."/>
            <person name="Zhu J."/>
            <person name="Ruan X."/>
            <person name="Zhao L."/>
            <person name="Wei J."/>
            <person name="Que T."/>
            <person name="Du C."/>
            <person name="Cheng J."/>
            <person name="Dai P."/>
            <person name="Han X."/>
            <person name="Huang E."/>
            <person name="Gao Y."/>
            <person name="Liu J."/>
            <person name="Shao H."/>
            <person name="Ye R."/>
            <person name="Li L."/>
            <person name="Wei W."/>
            <person name="Wang X."/>
            <person name="Wang C."/>
            <person name="Huo Q."/>
            <person name="Li W."/>
            <person name="Guo W."/>
            <person name="Chen H."/>
            <person name="Chen S."/>
            <person name="Zhou L."/>
            <person name="Zhou L."/>
            <person name="Ni X."/>
            <person name="Tian J."/>
            <person name="Zhou Y."/>
            <person name="Sheng Y."/>
            <person name="Liu T."/>
            <person name="Pan Y."/>
            <person name="Xia L."/>
            <person name="Li J."/>
            <person name="Zhao F."/>
            <person name="Cao W."/>
        </authorList>
    </citation>
    <scope>NUCLEOTIDE SEQUENCE</scope>
    <source>
        <strain evidence="2">Rsan-2018</strain>
        <tissue evidence="2">Larvae</tissue>
    </source>
</reference>
<comment type="caution">
    <text evidence="2">The sequence shown here is derived from an EMBL/GenBank/DDBJ whole genome shotgun (WGS) entry which is preliminary data.</text>
</comment>
<keyword evidence="1" id="KW-0732">Signal</keyword>
<accession>A0A9D4PSY8</accession>
<evidence type="ECO:0008006" key="4">
    <source>
        <dbReference type="Google" id="ProtNLM"/>
    </source>
</evidence>
<gene>
    <name evidence="2" type="ORF">HPB52_023861</name>
</gene>
<dbReference type="AlphaFoldDB" id="A0A9D4PSY8"/>
<protein>
    <recommendedName>
        <fullName evidence="4">Secreted protein</fullName>
    </recommendedName>
</protein>
<evidence type="ECO:0000313" key="3">
    <source>
        <dbReference type="Proteomes" id="UP000821837"/>
    </source>
</evidence>
<name>A0A9D4PSY8_RHISA</name>
<evidence type="ECO:0000313" key="2">
    <source>
        <dbReference type="EMBL" id="KAH7952526.1"/>
    </source>
</evidence>
<sequence length="112" mass="11996">MHRSLVTAVALVVLAVVAATPSPQRARHGSEDHKVPMDMAIRIPNVFNMILRRNQAGLGVGVGVPALLTFQLNSNRPFPGAMIPHSPGTAIVYPSLPQRPLTTTADDVQMPQ</sequence>
<organism evidence="2 3">
    <name type="scientific">Rhipicephalus sanguineus</name>
    <name type="common">Brown dog tick</name>
    <name type="synonym">Ixodes sanguineus</name>
    <dbReference type="NCBI Taxonomy" id="34632"/>
    <lineage>
        <taxon>Eukaryota</taxon>
        <taxon>Metazoa</taxon>
        <taxon>Ecdysozoa</taxon>
        <taxon>Arthropoda</taxon>
        <taxon>Chelicerata</taxon>
        <taxon>Arachnida</taxon>
        <taxon>Acari</taxon>
        <taxon>Parasitiformes</taxon>
        <taxon>Ixodida</taxon>
        <taxon>Ixodoidea</taxon>
        <taxon>Ixodidae</taxon>
        <taxon>Rhipicephalinae</taxon>
        <taxon>Rhipicephalus</taxon>
        <taxon>Rhipicephalus</taxon>
    </lineage>
</organism>
<proteinExistence type="predicted"/>